<evidence type="ECO:0000256" key="9">
    <source>
        <dbReference type="ARBA" id="ARBA00022691"/>
    </source>
</evidence>
<dbReference type="InterPro" id="IPR046886">
    <property type="entry name" value="RsmE_MTase_dom"/>
</dbReference>
<dbReference type="Proteomes" id="UP001164706">
    <property type="component" value="Chromosome"/>
</dbReference>
<evidence type="ECO:0000256" key="2">
    <source>
        <dbReference type="ARBA" id="ARBA00005528"/>
    </source>
</evidence>
<dbReference type="InterPro" id="IPR029026">
    <property type="entry name" value="tRNA_m1G_MTases_N"/>
</dbReference>
<evidence type="ECO:0000256" key="10">
    <source>
        <dbReference type="ARBA" id="ARBA00025699"/>
    </source>
</evidence>
<evidence type="ECO:0000256" key="8">
    <source>
        <dbReference type="ARBA" id="ARBA00022679"/>
    </source>
</evidence>
<dbReference type="AlphaFoldDB" id="A0A9E8MK62"/>
<evidence type="ECO:0000256" key="5">
    <source>
        <dbReference type="ARBA" id="ARBA00022490"/>
    </source>
</evidence>
<sequence>MAHFYLDESLVEPEGPGGVVALRGADARHAVTVARLRTGERVAIGDGAGLVVEGEVVQSDRDEVLLRAESIRHEPEPSPRLTLVQALAKGDRDELAVQAATELGVDGVQPWQSARSVSRWEGAKAEKGRARWQTIVREASKQAVRAHVPVVAPVTATASLARRIEQGAPTTLALVLDPLGTTALSALDAAALGEPAGVTEILLVVGPEGGITPEEFAALERAGARRVRLGATVLRTSTAGPAAIAVLSAALGRW</sequence>
<feature type="domain" description="Ribosomal RNA small subunit methyltransferase E PUA-like" evidence="14">
    <location>
        <begin position="22"/>
        <end position="67"/>
    </location>
</feature>
<evidence type="ECO:0000313" key="15">
    <source>
        <dbReference type="EMBL" id="WAB81069.1"/>
    </source>
</evidence>
<organism evidence="15 16">
    <name type="scientific">Microcella daejeonensis</name>
    <dbReference type="NCBI Taxonomy" id="2994971"/>
    <lineage>
        <taxon>Bacteria</taxon>
        <taxon>Bacillati</taxon>
        <taxon>Actinomycetota</taxon>
        <taxon>Actinomycetes</taxon>
        <taxon>Micrococcales</taxon>
        <taxon>Microbacteriaceae</taxon>
        <taxon>Microcella</taxon>
    </lineage>
</organism>
<evidence type="ECO:0000313" key="16">
    <source>
        <dbReference type="Proteomes" id="UP001164706"/>
    </source>
</evidence>
<dbReference type="PANTHER" id="PTHR30027:SF3">
    <property type="entry name" value="16S RRNA (URACIL(1498)-N(3))-METHYLTRANSFERASE"/>
    <property type="match status" value="1"/>
</dbReference>
<evidence type="ECO:0000256" key="3">
    <source>
        <dbReference type="ARBA" id="ARBA00012328"/>
    </source>
</evidence>
<comment type="similarity">
    <text evidence="2 12">Belongs to the RNA methyltransferase RsmE family.</text>
</comment>
<reference evidence="15" key="1">
    <citation type="submission" date="2022-11" db="EMBL/GenBank/DDBJ databases">
        <title>Description of Microcella daejonensis nov. sp, isolated from riverside soil.</title>
        <authorList>
            <person name="Molina K.M."/>
            <person name="Kim S.B."/>
        </authorList>
    </citation>
    <scope>NUCLEOTIDE SEQUENCE</scope>
    <source>
        <strain evidence="15">MMS21-STM12</strain>
    </source>
</reference>
<dbReference type="EMBL" id="CP113089">
    <property type="protein sequence ID" value="WAB81069.1"/>
    <property type="molecule type" value="Genomic_DNA"/>
</dbReference>
<keyword evidence="16" id="KW-1185">Reference proteome</keyword>
<feature type="domain" description="Ribosomal RNA small subunit methyltransferase E methyltransferase" evidence="13">
    <location>
        <begin position="77"/>
        <end position="247"/>
    </location>
</feature>
<keyword evidence="8 12" id="KW-0808">Transferase</keyword>
<evidence type="ECO:0000256" key="12">
    <source>
        <dbReference type="PIRNR" id="PIRNR015601"/>
    </source>
</evidence>
<comment type="catalytic activity">
    <reaction evidence="11 12">
        <text>uridine(1498) in 16S rRNA + S-adenosyl-L-methionine = N(3)-methyluridine(1498) in 16S rRNA + S-adenosyl-L-homocysteine + H(+)</text>
        <dbReference type="Rhea" id="RHEA:42920"/>
        <dbReference type="Rhea" id="RHEA-COMP:10283"/>
        <dbReference type="Rhea" id="RHEA-COMP:10284"/>
        <dbReference type="ChEBI" id="CHEBI:15378"/>
        <dbReference type="ChEBI" id="CHEBI:57856"/>
        <dbReference type="ChEBI" id="CHEBI:59789"/>
        <dbReference type="ChEBI" id="CHEBI:65315"/>
        <dbReference type="ChEBI" id="CHEBI:74502"/>
        <dbReference type="EC" id="2.1.1.193"/>
    </reaction>
</comment>
<proteinExistence type="inferred from homology"/>
<evidence type="ECO:0000256" key="6">
    <source>
        <dbReference type="ARBA" id="ARBA00022552"/>
    </source>
</evidence>
<dbReference type="Pfam" id="PF20260">
    <property type="entry name" value="PUA_4"/>
    <property type="match status" value="1"/>
</dbReference>
<keyword evidence="6 12" id="KW-0698">rRNA processing</keyword>
<dbReference type="NCBIfam" id="TIGR00046">
    <property type="entry name" value="RsmE family RNA methyltransferase"/>
    <property type="match status" value="1"/>
</dbReference>
<dbReference type="SUPFAM" id="SSF75217">
    <property type="entry name" value="alpha/beta knot"/>
    <property type="match status" value="1"/>
</dbReference>
<dbReference type="Gene3D" id="3.40.1280.10">
    <property type="match status" value="1"/>
</dbReference>
<dbReference type="NCBIfam" id="NF008693">
    <property type="entry name" value="PRK11713.2-3"/>
    <property type="match status" value="1"/>
</dbReference>
<dbReference type="CDD" id="cd18084">
    <property type="entry name" value="RsmE-like"/>
    <property type="match status" value="1"/>
</dbReference>
<dbReference type="InterPro" id="IPR029028">
    <property type="entry name" value="Alpha/beta_knot_MTases"/>
</dbReference>
<accession>A0A9E8MK62</accession>
<evidence type="ECO:0000256" key="7">
    <source>
        <dbReference type="ARBA" id="ARBA00022603"/>
    </source>
</evidence>
<dbReference type="EC" id="2.1.1.193" evidence="3 12"/>
<dbReference type="InterPro" id="IPR046887">
    <property type="entry name" value="RsmE_PUA-like"/>
</dbReference>
<dbReference type="GO" id="GO:0005737">
    <property type="term" value="C:cytoplasm"/>
    <property type="evidence" value="ECO:0007669"/>
    <property type="project" value="UniProtKB-SubCell"/>
</dbReference>
<dbReference type="KEGG" id="mdb:OVN18_10970"/>
<keyword evidence="5 12" id="KW-0963">Cytoplasm</keyword>
<evidence type="ECO:0000259" key="14">
    <source>
        <dbReference type="Pfam" id="PF20260"/>
    </source>
</evidence>
<dbReference type="SUPFAM" id="SSF88697">
    <property type="entry name" value="PUA domain-like"/>
    <property type="match status" value="1"/>
</dbReference>
<comment type="subcellular location">
    <subcellularLocation>
        <location evidence="1 12">Cytoplasm</location>
    </subcellularLocation>
</comment>
<dbReference type="GO" id="GO:0070042">
    <property type="term" value="F:rRNA (uridine-N3-)-methyltransferase activity"/>
    <property type="evidence" value="ECO:0007669"/>
    <property type="project" value="TreeGrafter"/>
</dbReference>
<evidence type="ECO:0000256" key="11">
    <source>
        <dbReference type="ARBA" id="ARBA00047944"/>
    </source>
</evidence>
<protein>
    <recommendedName>
        <fullName evidence="4 12">Ribosomal RNA small subunit methyltransferase E</fullName>
        <ecNumber evidence="3 12">2.1.1.193</ecNumber>
    </recommendedName>
</protein>
<dbReference type="InterPro" id="IPR015947">
    <property type="entry name" value="PUA-like_sf"/>
</dbReference>
<dbReference type="Pfam" id="PF04452">
    <property type="entry name" value="Methyltrans_RNA"/>
    <property type="match status" value="1"/>
</dbReference>
<evidence type="ECO:0000256" key="4">
    <source>
        <dbReference type="ARBA" id="ARBA00013673"/>
    </source>
</evidence>
<dbReference type="PIRSF" id="PIRSF015601">
    <property type="entry name" value="MTase_slr0722"/>
    <property type="match status" value="1"/>
</dbReference>
<evidence type="ECO:0000256" key="1">
    <source>
        <dbReference type="ARBA" id="ARBA00004496"/>
    </source>
</evidence>
<dbReference type="GO" id="GO:0070475">
    <property type="term" value="P:rRNA base methylation"/>
    <property type="evidence" value="ECO:0007669"/>
    <property type="project" value="TreeGrafter"/>
</dbReference>
<keyword evidence="9 12" id="KW-0949">S-adenosyl-L-methionine</keyword>
<dbReference type="RefSeq" id="WP_267780823.1">
    <property type="nucleotide sequence ID" value="NZ_CP113089.1"/>
</dbReference>
<dbReference type="InterPro" id="IPR006700">
    <property type="entry name" value="RsmE"/>
</dbReference>
<dbReference type="PANTHER" id="PTHR30027">
    <property type="entry name" value="RIBOSOMAL RNA SMALL SUBUNIT METHYLTRANSFERASE E"/>
    <property type="match status" value="1"/>
</dbReference>
<keyword evidence="7 12" id="KW-0489">Methyltransferase</keyword>
<evidence type="ECO:0000259" key="13">
    <source>
        <dbReference type="Pfam" id="PF04452"/>
    </source>
</evidence>
<comment type="function">
    <text evidence="10 12">Specifically methylates the N3 position of the uracil ring of uridine 1498 (m3U1498) in 16S rRNA. Acts on the fully assembled 30S ribosomal subunit.</text>
</comment>
<name>A0A9E8MK62_9MICO</name>
<gene>
    <name evidence="15" type="ORF">OVN18_10970</name>
</gene>